<comment type="similarity">
    <text evidence="1">Belongs to the mycobacterial PPE family.</text>
</comment>
<evidence type="ECO:0000259" key="4">
    <source>
        <dbReference type="Pfam" id="PF18878"/>
    </source>
</evidence>
<sequence>MTAAFWMAVPPEVHSALLSAGPGPGPLQEAATAWASLSVEYASVAEDLAGVLGGVQAQAWQGPSAASYVAAHLPYAAWLTKASADYAVMAAEQEVVAAEYVAALAAMPTLAELARNHATHAVLLGTNFFGINTIPIALNEADYARMWVQAATVMSVYQAGSNAALAAAPRGMPAPVVLKAGAAEGVSAAALPAAPADGPSILWILVQIILILLEILYAIVAYTIILAFVLPFLILVEAFVFTILGLMFSIFVGFLGLLFGPPLLTIAAPLLLNGAVIGLSTGVPVSLATALPIGIRAYLADQSRRGELGDAGQDQVVFVGARGGMAPSLAESTAPAPAAGLASAGSAVPASNPASAVASERGADMSNFAGTSAKGSTVRPAGLMMLGGSEFEGGLREPMLPATW</sequence>
<dbReference type="Pfam" id="PF00823">
    <property type="entry name" value="PPE"/>
    <property type="match status" value="1"/>
</dbReference>
<dbReference type="EMBL" id="AP017624">
    <property type="protein sequence ID" value="BAV41437.1"/>
    <property type="molecule type" value="Genomic_DNA"/>
</dbReference>
<dbReference type="Pfam" id="PF18878">
    <property type="entry name" value="PPE-PPW"/>
    <property type="match status" value="1"/>
</dbReference>
<dbReference type="GO" id="GO:0052572">
    <property type="term" value="P:response to host immune response"/>
    <property type="evidence" value="ECO:0007669"/>
    <property type="project" value="TreeGrafter"/>
</dbReference>
<feature type="domain" description="PPE-PPW subfamily C-terminal" evidence="4">
    <location>
        <begin position="357"/>
        <end position="404"/>
    </location>
</feature>
<evidence type="ECO:0000313" key="6">
    <source>
        <dbReference type="Proteomes" id="UP000218067"/>
    </source>
</evidence>
<evidence type="ECO:0000313" key="5">
    <source>
        <dbReference type="EMBL" id="BAV41437.1"/>
    </source>
</evidence>
<protein>
    <submittedName>
        <fullName evidence="5">PPE family protein</fullName>
    </submittedName>
</protein>
<name>A0A1B4Y2Z0_MYCUL</name>
<evidence type="ECO:0000256" key="1">
    <source>
        <dbReference type="ARBA" id="ARBA00010652"/>
    </source>
</evidence>
<dbReference type="InterPro" id="IPR038332">
    <property type="entry name" value="PPE_sf"/>
</dbReference>
<organism evidence="5 6">
    <name type="scientific">Mycobacterium ulcerans subsp. shinshuense</name>
    <dbReference type="NCBI Taxonomy" id="1124626"/>
    <lineage>
        <taxon>Bacteria</taxon>
        <taxon>Bacillati</taxon>
        <taxon>Actinomycetota</taxon>
        <taxon>Actinomycetes</taxon>
        <taxon>Mycobacteriales</taxon>
        <taxon>Mycobacteriaceae</taxon>
        <taxon>Mycobacterium</taxon>
        <taxon>Mycobacterium ulcerans group</taxon>
    </lineage>
</organism>
<dbReference type="Proteomes" id="UP000218067">
    <property type="component" value="Chromosome"/>
</dbReference>
<dbReference type="PANTHER" id="PTHR46766:SF1">
    <property type="entry name" value="GLUTAMINE-RICH PROTEIN 2"/>
    <property type="match status" value="1"/>
</dbReference>
<feature type="domain" description="PPE" evidence="3">
    <location>
        <begin position="6"/>
        <end position="168"/>
    </location>
</feature>
<reference evidence="5 6" key="1">
    <citation type="submission" date="2016-08" db="EMBL/GenBank/DDBJ databases">
        <title>Complete genome sequence of Mycobacterium shinshuense, a subspecies of M. ulcerans.</title>
        <authorList>
            <person name="Yoshida M."/>
            <person name="Ogura Y."/>
            <person name="Hayashi T."/>
            <person name="Hoshino Y."/>
        </authorList>
    </citation>
    <scope>NUCLEOTIDE SEQUENCE [LARGE SCALE GENOMIC DNA]</scope>
    <source>
        <strain evidence="6">ATCC 33728</strain>
    </source>
</reference>
<feature type="transmembrane region" description="Helical" evidence="2">
    <location>
        <begin position="201"/>
        <end position="225"/>
    </location>
</feature>
<keyword evidence="2" id="KW-1133">Transmembrane helix</keyword>
<feature type="transmembrane region" description="Helical" evidence="2">
    <location>
        <begin position="271"/>
        <end position="295"/>
    </location>
</feature>
<dbReference type="AlphaFoldDB" id="A0A1B4Y2Z0"/>
<dbReference type="FunFam" id="1.20.1260.20:FF:000001">
    <property type="entry name" value="PPE family protein PPE41"/>
    <property type="match status" value="1"/>
</dbReference>
<dbReference type="InterPro" id="IPR043641">
    <property type="entry name" value="PPE-PPW_C"/>
</dbReference>
<keyword evidence="2" id="KW-0472">Membrane</keyword>
<dbReference type="InterPro" id="IPR000030">
    <property type="entry name" value="PPE_dom"/>
</dbReference>
<keyword evidence="2" id="KW-0812">Transmembrane</keyword>
<dbReference type="GeneID" id="93436901"/>
<evidence type="ECO:0000259" key="3">
    <source>
        <dbReference type="Pfam" id="PF00823"/>
    </source>
</evidence>
<proteinExistence type="inferred from homology"/>
<dbReference type="Gene3D" id="1.20.1260.20">
    <property type="entry name" value="PPE superfamily"/>
    <property type="match status" value="1"/>
</dbReference>
<dbReference type="RefSeq" id="WP_096370693.1">
    <property type="nucleotide sequence ID" value="NZ_AP017624.1"/>
</dbReference>
<feature type="transmembrane region" description="Helical" evidence="2">
    <location>
        <begin position="232"/>
        <end position="259"/>
    </location>
</feature>
<dbReference type="SUPFAM" id="SSF140459">
    <property type="entry name" value="PE/PPE dimer-like"/>
    <property type="match status" value="1"/>
</dbReference>
<dbReference type="PANTHER" id="PTHR46766">
    <property type="entry name" value="GLUTAMINE-RICH PROTEIN 2"/>
    <property type="match status" value="1"/>
</dbReference>
<evidence type="ECO:0000256" key="2">
    <source>
        <dbReference type="SAM" id="Phobius"/>
    </source>
</evidence>
<gene>
    <name evidence="5" type="ORF">SHTP_2294</name>
</gene>
<accession>A0A1B4Y2Z0</accession>